<accession>A0ABT6LKT3</accession>
<proteinExistence type="predicted"/>
<dbReference type="RefSeq" id="WP_280877525.1">
    <property type="nucleotide sequence ID" value="NZ_JARXVH010000005.1"/>
</dbReference>
<feature type="region of interest" description="Disordered" evidence="1">
    <location>
        <begin position="1"/>
        <end position="23"/>
    </location>
</feature>
<gene>
    <name evidence="2" type="ORF">M2283_003897</name>
</gene>
<feature type="compositionally biased region" description="Polar residues" evidence="1">
    <location>
        <begin position="1"/>
        <end position="22"/>
    </location>
</feature>
<keyword evidence="3" id="KW-1185">Reference proteome</keyword>
<feature type="compositionally biased region" description="Basic and acidic residues" evidence="1">
    <location>
        <begin position="97"/>
        <end position="119"/>
    </location>
</feature>
<evidence type="ECO:0000256" key="1">
    <source>
        <dbReference type="SAM" id="MobiDB-lite"/>
    </source>
</evidence>
<feature type="region of interest" description="Disordered" evidence="1">
    <location>
        <begin position="89"/>
        <end position="119"/>
    </location>
</feature>
<protein>
    <submittedName>
        <fullName evidence="2">Uncharacterized protein</fullName>
    </submittedName>
</protein>
<sequence>MRRRQAMSSGQVPRSGQVTRNGQAVRYAGVLALRYAGRLAVRYAGALRPAPVPPPPALSAGRTLNQPQRRLPALRALLAALDDFSAAAAASTPSATVHEDDALRRCPTSRDHDTQGPRP</sequence>
<organism evidence="2 3">
    <name type="scientific">Streptomyces pseudovenezuelae</name>
    <dbReference type="NCBI Taxonomy" id="67350"/>
    <lineage>
        <taxon>Bacteria</taxon>
        <taxon>Bacillati</taxon>
        <taxon>Actinomycetota</taxon>
        <taxon>Actinomycetes</taxon>
        <taxon>Kitasatosporales</taxon>
        <taxon>Streptomycetaceae</taxon>
        <taxon>Streptomyces</taxon>
        <taxon>Streptomyces aurantiacus group</taxon>
    </lineage>
</organism>
<dbReference type="EMBL" id="JARXVH010000005">
    <property type="protein sequence ID" value="MDH6216580.1"/>
    <property type="molecule type" value="Genomic_DNA"/>
</dbReference>
<dbReference type="Proteomes" id="UP001160499">
    <property type="component" value="Unassembled WGS sequence"/>
</dbReference>
<evidence type="ECO:0000313" key="3">
    <source>
        <dbReference type="Proteomes" id="UP001160499"/>
    </source>
</evidence>
<name>A0ABT6LKT3_9ACTN</name>
<reference evidence="2 3" key="1">
    <citation type="submission" date="2023-04" db="EMBL/GenBank/DDBJ databases">
        <title>Forest soil microbial communities from Buena Vista Peninsula, Colon Province, Panama.</title>
        <authorList>
            <person name="Bouskill N."/>
        </authorList>
    </citation>
    <scope>NUCLEOTIDE SEQUENCE [LARGE SCALE GENOMIC DNA]</scope>
    <source>
        <strain evidence="2 3">GGS1</strain>
    </source>
</reference>
<comment type="caution">
    <text evidence="2">The sequence shown here is derived from an EMBL/GenBank/DDBJ whole genome shotgun (WGS) entry which is preliminary data.</text>
</comment>
<evidence type="ECO:0000313" key="2">
    <source>
        <dbReference type="EMBL" id="MDH6216580.1"/>
    </source>
</evidence>